<name>A0A9P1M403_YEREN</name>
<proteinExistence type="predicted"/>
<organism evidence="1 2">
    <name type="scientific">Yersinia enterocolitica</name>
    <dbReference type="NCBI Taxonomy" id="630"/>
    <lineage>
        <taxon>Bacteria</taxon>
        <taxon>Pseudomonadati</taxon>
        <taxon>Pseudomonadota</taxon>
        <taxon>Gammaproteobacteria</taxon>
        <taxon>Enterobacterales</taxon>
        <taxon>Yersiniaceae</taxon>
        <taxon>Yersinia</taxon>
    </lineage>
</organism>
<dbReference type="RefSeq" id="WP_046050578.1">
    <property type="nucleotide sequence ID" value="NZ_CP107080.1"/>
</dbReference>
<reference evidence="1 2" key="1">
    <citation type="submission" date="2015-03" db="EMBL/GenBank/DDBJ databases">
        <authorList>
            <consortium name="Pathogen Informatics"/>
            <person name="Murphy D."/>
        </authorList>
    </citation>
    <scope>NUCLEOTIDE SEQUENCE [LARGE SCALE GENOMIC DNA]</scope>
    <source>
        <strain evidence="1 2">IP27818</strain>
    </source>
</reference>
<dbReference type="AlphaFoldDB" id="A0A9P1M403"/>
<evidence type="ECO:0000313" key="1">
    <source>
        <dbReference type="EMBL" id="CNF00723.1"/>
    </source>
</evidence>
<dbReference type="Proteomes" id="UP000041356">
    <property type="component" value="Unassembled WGS sequence"/>
</dbReference>
<gene>
    <name evidence="1" type="ORF">ERS137939_00469</name>
</gene>
<comment type="caution">
    <text evidence="1">The sequence shown here is derived from an EMBL/GenBank/DDBJ whole genome shotgun (WGS) entry which is preliminary data.</text>
</comment>
<protein>
    <submittedName>
        <fullName evidence="1">Uncharacterized protein</fullName>
    </submittedName>
</protein>
<dbReference type="EMBL" id="CPZF01000001">
    <property type="protein sequence ID" value="CNF00723.1"/>
    <property type="molecule type" value="Genomic_DNA"/>
</dbReference>
<accession>A0A9P1M403</accession>
<sequence>MGLVGIVSQTICTAKELFNHDPNDKSYLKAKPEIFDWGENEKTQRLIDFLNKEEKEKTVHDKNSVPIEIDKMLNKSKEHLDSFLLKAQKHKDSCGHLIERACFNQYKIEFKNQHEAKEHLSYYAIKTITNDILEKINPEIDSSDSLLDTEGDVSHKAKEYLPPQMCKDMVVRLLNAEIGDLKNINKEFCTDITDKPYDSMASILADYINNHASYTVGPEKFSDLLMAYYDYNAGKFDFPSAAQLKEIGDKAVENFEFVKSYPLNMLENLLKQSDGTRDYIYIPNRA</sequence>
<evidence type="ECO:0000313" key="2">
    <source>
        <dbReference type="Proteomes" id="UP000041356"/>
    </source>
</evidence>